<feature type="region of interest" description="Disordered" evidence="1">
    <location>
        <begin position="1"/>
        <end position="53"/>
    </location>
</feature>
<accession>A0A401TS01</accession>
<keyword evidence="3" id="KW-1185">Reference proteome</keyword>
<reference evidence="2 3" key="1">
    <citation type="journal article" date="2018" name="Nat. Ecol. Evol.">
        <title>Shark genomes provide insights into elasmobranch evolution and the origin of vertebrates.</title>
        <authorList>
            <person name="Hara Y"/>
            <person name="Yamaguchi K"/>
            <person name="Onimaru K"/>
            <person name="Kadota M"/>
            <person name="Koyanagi M"/>
            <person name="Keeley SD"/>
            <person name="Tatsumi K"/>
            <person name="Tanaka K"/>
            <person name="Motone F"/>
            <person name="Kageyama Y"/>
            <person name="Nozu R"/>
            <person name="Adachi N"/>
            <person name="Nishimura O"/>
            <person name="Nakagawa R"/>
            <person name="Tanegashima C"/>
            <person name="Kiyatake I"/>
            <person name="Matsumoto R"/>
            <person name="Murakumo K"/>
            <person name="Nishida K"/>
            <person name="Terakita A"/>
            <person name="Kuratani S"/>
            <person name="Sato K"/>
            <person name="Hyodo S Kuraku.S."/>
        </authorList>
    </citation>
    <scope>NUCLEOTIDE SEQUENCE [LARGE SCALE GENOMIC DNA]</scope>
</reference>
<feature type="non-terminal residue" evidence="2">
    <location>
        <position position="53"/>
    </location>
</feature>
<comment type="caution">
    <text evidence="2">The sequence shown here is derived from an EMBL/GenBank/DDBJ whole genome shotgun (WGS) entry which is preliminary data.</text>
</comment>
<dbReference type="EMBL" id="BEZZ01156177">
    <property type="protein sequence ID" value="GCC45416.1"/>
    <property type="molecule type" value="Genomic_DNA"/>
</dbReference>
<name>A0A401TS01_CHIPU</name>
<dbReference type="AlphaFoldDB" id="A0A401TS01"/>
<evidence type="ECO:0000313" key="3">
    <source>
        <dbReference type="Proteomes" id="UP000287033"/>
    </source>
</evidence>
<organism evidence="2 3">
    <name type="scientific">Chiloscyllium punctatum</name>
    <name type="common">Brownbanded bambooshark</name>
    <name type="synonym">Hemiscyllium punctatum</name>
    <dbReference type="NCBI Taxonomy" id="137246"/>
    <lineage>
        <taxon>Eukaryota</taxon>
        <taxon>Metazoa</taxon>
        <taxon>Chordata</taxon>
        <taxon>Craniata</taxon>
        <taxon>Vertebrata</taxon>
        <taxon>Chondrichthyes</taxon>
        <taxon>Elasmobranchii</taxon>
        <taxon>Galeomorphii</taxon>
        <taxon>Galeoidea</taxon>
        <taxon>Orectolobiformes</taxon>
        <taxon>Hemiscylliidae</taxon>
        <taxon>Chiloscyllium</taxon>
    </lineage>
</organism>
<proteinExistence type="predicted"/>
<feature type="compositionally biased region" description="Low complexity" evidence="1">
    <location>
        <begin position="17"/>
        <end position="44"/>
    </location>
</feature>
<protein>
    <submittedName>
        <fullName evidence="2">Uncharacterized protein</fullName>
    </submittedName>
</protein>
<gene>
    <name evidence="2" type="ORF">chiPu_0029414</name>
</gene>
<evidence type="ECO:0000313" key="2">
    <source>
        <dbReference type="EMBL" id="GCC45416.1"/>
    </source>
</evidence>
<sequence length="53" mass="5397">MGAGDHARAPAATSVSAPLARPALQRAALGRGGRHVSSSRSNRGTGRHVNVRP</sequence>
<dbReference type="Proteomes" id="UP000287033">
    <property type="component" value="Unassembled WGS sequence"/>
</dbReference>
<evidence type="ECO:0000256" key="1">
    <source>
        <dbReference type="SAM" id="MobiDB-lite"/>
    </source>
</evidence>